<protein>
    <submittedName>
        <fullName evidence="1">Uncharacterized protein</fullName>
    </submittedName>
</protein>
<organism evidence="1 2">
    <name type="scientific">Liparis tanakae</name>
    <name type="common">Tanaka's snailfish</name>
    <dbReference type="NCBI Taxonomy" id="230148"/>
    <lineage>
        <taxon>Eukaryota</taxon>
        <taxon>Metazoa</taxon>
        <taxon>Chordata</taxon>
        <taxon>Craniata</taxon>
        <taxon>Vertebrata</taxon>
        <taxon>Euteleostomi</taxon>
        <taxon>Actinopterygii</taxon>
        <taxon>Neopterygii</taxon>
        <taxon>Teleostei</taxon>
        <taxon>Neoteleostei</taxon>
        <taxon>Acanthomorphata</taxon>
        <taxon>Eupercaria</taxon>
        <taxon>Perciformes</taxon>
        <taxon>Cottioidei</taxon>
        <taxon>Cottales</taxon>
        <taxon>Liparidae</taxon>
        <taxon>Liparis</taxon>
    </lineage>
</organism>
<name>A0A4Z2GKH3_9TELE</name>
<sequence>MPEDSMENMSAYCEVAQCALRSGQTPPELKSFSSLAGFQAAPRDAGQCFRQGDAHPPPS</sequence>
<dbReference type="EMBL" id="SRLO01000496">
    <property type="protein sequence ID" value="TNN54088.1"/>
    <property type="molecule type" value="Genomic_DNA"/>
</dbReference>
<dbReference type="AlphaFoldDB" id="A0A4Z2GKH3"/>
<evidence type="ECO:0000313" key="1">
    <source>
        <dbReference type="EMBL" id="TNN54088.1"/>
    </source>
</evidence>
<comment type="caution">
    <text evidence="1">The sequence shown here is derived from an EMBL/GenBank/DDBJ whole genome shotgun (WGS) entry which is preliminary data.</text>
</comment>
<proteinExistence type="predicted"/>
<dbReference type="Proteomes" id="UP000314294">
    <property type="component" value="Unassembled WGS sequence"/>
</dbReference>
<evidence type="ECO:0000313" key="2">
    <source>
        <dbReference type="Proteomes" id="UP000314294"/>
    </source>
</evidence>
<keyword evidence="2" id="KW-1185">Reference proteome</keyword>
<gene>
    <name evidence="1" type="ORF">EYF80_035709</name>
</gene>
<reference evidence="1 2" key="1">
    <citation type="submission" date="2019-03" db="EMBL/GenBank/DDBJ databases">
        <title>First draft genome of Liparis tanakae, snailfish: a comprehensive survey of snailfish specific genes.</title>
        <authorList>
            <person name="Kim W."/>
            <person name="Song I."/>
            <person name="Jeong J.-H."/>
            <person name="Kim D."/>
            <person name="Kim S."/>
            <person name="Ryu S."/>
            <person name="Song J.Y."/>
            <person name="Lee S.K."/>
        </authorList>
    </citation>
    <scope>NUCLEOTIDE SEQUENCE [LARGE SCALE GENOMIC DNA]</scope>
    <source>
        <tissue evidence="1">Muscle</tissue>
    </source>
</reference>
<accession>A0A4Z2GKH3</accession>